<organism evidence="2 3">
    <name type="scientific">Anas platyrhynchos</name>
    <name type="common">Mallard</name>
    <name type="synonym">Anas boschas</name>
    <dbReference type="NCBI Taxonomy" id="8839"/>
    <lineage>
        <taxon>Eukaryota</taxon>
        <taxon>Metazoa</taxon>
        <taxon>Chordata</taxon>
        <taxon>Craniata</taxon>
        <taxon>Vertebrata</taxon>
        <taxon>Euteleostomi</taxon>
        <taxon>Archelosauria</taxon>
        <taxon>Archosauria</taxon>
        <taxon>Dinosauria</taxon>
        <taxon>Saurischia</taxon>
        <taxon>Theropoda</taxon>
        <taxon>Coelurosauria</taxon>
        <taxon>Aves</taxon>
        <taxon>Neognathae</taxon>
        <taxon>Galloanserae</taxon>
        <taxon>Anseriformes</taxon>
        <taxon>Anatidae</taxon>
        <taxon>Anatinae</taxon>
        <taxon>Anas</taxon>
    </lineage>
</organism>
<dbReference type="GO" id="GO:0090427">
    <property type="term" value="P:activation of meiosis"/>
    <property type="evidence" value="ECO:0007669"/>
    <property type="project" value="TreeGrafter"/>
</dbReference>
<evidence type="ECO:0000313" key="2">
    <source>
        <dbReference type="Ensembl" id="ENSAPLP00020005775.1"/>
    </source>
</evidence>
<reference evidence="2" key="2">
    <citation type="submission" date="2025-08" db="UniProtKB">
        <authorList>
            <consortium name="Ensembl"/>
        </authorList>
    </citation>
    <scope>IDENTIFICATION</scope>
</reference>
<feature type="compositionally biased region" description="Polar residues" evidence="1">
    <location>
        <begin position="145"/>
        <end position="158"/>
    </location>
</feature>
<dbReference type="GO" id="GO:0048477">
    <property type="term" value="P:oogenesis"/>
    <property type="evidence" value="ECO:0007669"/>
    <property type="project" value="TreeGrafter"/>
</dbReference>
<name>A0A8B9R2Y4_ANAPL</name>
<accession>A0A8B9R2Y4</accession>
<dbReference type="GO" id="GO:0007283">
    <property type="term" value="P:spermatogenesis"/>
    <property type="evidence" value="ECO:0007669"/>
    <property type="project" value="TreeGrafter"/>
</dbReference>
<dbReference type="InterPro" id="IPR033537">
    <property type="entry name" value="Stra8"/>
</dbReference>
<protein>
    <submittedName>
        <fullName evidence="2">Stimulated by retinoic acid 8</fullName>
    </submittedName>
</protein>
<dbReference type="PANTHER" id="PTHR35254:SF1">
    <property type="entry name" value="STIMULATED BY RETINOIC ACID GENE 8 PROTEIN HOMOLOG"/>
    <property type="match status" value="1"/>
</dbReference>
<dbReference type="GO" id="GO:0051321">
    <property type="term" value="P:meiotic cell cycle"/>
    <property type="evidence" value="ECO:0007669"/>
    <property type="project" value="InterPro"/>
</dbReference>
<evidence type="ECO:0000313" key="3">
    <source>
        <dbReference type="Proteomes" id="UP000694400"/>
    </source>
</evidence>
<dbReference type="GO" id="GO:0005634">
    <property type="term" value="C:nucleus"/>
    <property type="evidence" value="ECO:0007669"/>
    <property type="project" value="TreeGrafter"/>
</dbReference>
<dbReference type="AlphaFoldDB" id="A0A8B9R2Y4"/>
<dbReference type="Proteomes" id="UP000694400">
    <property type="component" value="Chromosome 1"/>
</dbReference>
<dbReference type="Ensembl" id="ENSAPLT00020006209.1">
    <property type="protein sequence ID" value="ENSAPLP00020005775.1"/>
    <property type="gene ID" value="ENSAPLG00020004228.1"/>
</dbReference>
<dbReference type="PROSITE" id="PS51257">
    <property type="entry name" value="PROKAR_LIPOPROTEIN"/>
    <property type="match status" value="1"/>
</dbReference>
<proteinExistence type="predicted"/>
<reference evidence="2" key="3">
    <citation type="submission" date="2025-09" db="UniProtKB">
        <authorList>
            <consortium name="Ensembl"/>
        </authorList>
    </citation>
    <scope>IDENTIFICATION</scope>
</reference>
<evidence type="ECO:0000256" key="1">
    <source>
        <dbReference type="SAM" id="MobiDB-lite"/>
    </source>
</evidence>
<feature type="region of interest" description="Disordered" evidence="1">
    <location>
        <begin position="137"/>
        <end position="158"/>
    </location>
</feature>
<reference evidence="2" key="1">
    <citation type="submission" date="2019-08" db="EMBL/GenBank/DDBJ databases">
        <title>Three high-quality genomes provides insights into domestication of ducks.</title>
        <authorList>
            <person name="Hou Z.C."/>
            <person name="Zhu F."/>
            <person name="Yin Z.T."/>
            <person name="Zhang F."/>
        </authorList>
    </citation>
    <scope>NUCLEOTIDE SEQUENCE [LARGE SCALE GENOMIC DNA]</scope>
</reference>
<dbReference type="PANTHER" id="PTHR35254">
    <property type="entry name" value="STIMULATED BY RETINOIC ACID GENE 8 PROTEIN HOMOLOG"/>
    <property type="match status" value="1"/>
</dbReference>
<dbReference type="GO" id="GO:0071300">
    <property type="term" value="P:cellular response to retinoic acid"/>
    <property type="evidence" value="ECO:0007669"/>
    <property type="project" value="InterPro"/>
</dbReference>
<sequence>MRLAYATSTALAGACFLQMKSWQNGVAKIFWQCWATFNNCMKSQREKSVNRWLPDSLVLRCSFSFPYRYLYVYKHTVDLLIEHGVFCTKEAPLPVISMAISHLWQELSEERRDSVLQYCSQRDFLLDPKAACQEPVCTDGDMRDSQGNSDEASGSSVSTPEEVMFEDAFDVAAGFLNTNETQGMSSQSSAFASCTSENPEDDHRLYLQITEFLKSLFFANAQFCQVSFAKGFLREGAVYFCHHQTGICVLHASDHIVQLF</sequence>